<sequence>MGPEISRVMKTTVANGISKSNNKAEKRNGHPMHPKVQRPVDVNQPTQIWVGEVQCPVTDATASPGFSNSHNKCSSHMGGMGEKETGTKAHDILYGYNYQLYKKMVNGIYKEDAETSSGIDPPKISRSEEKIIQVNGQYMKECTAAYALDNNGYEMLSAANEYLEVFLGDIHRPKACQRNATC</sequence>
<dbReference type="Proteomes" id="UP001056120">
    <property type="component" value="Linkage Group LG20"/>
</dbReference>
<comment type="caution">
    <text evidence="1">The sequence shown here is derived from an EMBL/GenBank/DDBJ whole genome shotgun (WGS) entry which is preliminary data.</text>
</comment>
<evidence type="ECO:0000313" key="1">
    <source>
        <dbReference type="EMBL" id="KAI3743053.1"/>
    </source>
</evidence>
<proteinExistence type="predicted"/>
<reference evidence="2" key="1">
    <citation type="journal article" date="2022" name="Mol. Ecol. Resour.">
        <title>The genomes of chicory, endive, great burdock and yacon provide insights into Asteraceae palaeo-polyploidization history and plant inulin production.</title>
        <authorList>
            <person name="Fan W."/>
            <person name="Wang S."/>
            <person name="Wang H."/>
            <person name="Wang A."/>
            <person name="Jiang F."/>
            <person name="Liu H."/>
            <person name="Zhao H."/>
            <person name="Xu D."/>
            <person name="Zhang Y."/>
        </authorList>
    </citation>
    <scope>NUCLEOTIDE SEQUENCE [LARGE SCALE GENOMIC DNA]</scope>
    <source>
        <strain evidence="2">cv. Yunnan</strain>
    </source>
</reference>
<organism evidence="1 2">
    <name type="scientific">Smallanthus sonchifolius</name>
    <dbReference type="NCBI Taxonomy" id="185202"/>
    <lineage>
        <taxon>Eukaryota</taxon>
        <taxon>Viridiplantae</taxon>
        <taxon>Streptophyta</taxon>
        <taxon>Embryophyta</taxon>
        <taxon>Tracheophyta</taxon>
        <taxon>Spermatophyta</taxon>
        <taxon>Magnoliopsida</taxon>
        <taxon>eudicotyledons</taxon>
        <taxon>Gunneridae</taxon>
        <taxon>Pentapetalae</taxon>
        <taxon>asterids</taxon>
        <taxon>campanulids</taxon>
        <taxon>Asterales</taxon>
        <taxon>Asteraceae</taxon>
        <taxon>Asteroideae</taxon>
        <taxon>Heliantheae alliance</taxon>
        <taxon>Millerieae</taxon>
        <taxon>Smallanthus</taxon>
    </lineage>
</organism>
<gene>
    <name evidence="1" type="ORF">L1987_60755</name>
</gene>
<protein>
    <submittedName>
        <fullName evidence="1">Uncharacterized protein</fullName>
    </submittedName>
</protein>
<keyword evidence="2" id="KW-1185">Reference proteome</keyword>
<reference evidence="1 2" key="2">
    <citation type="journal article" date="2022" name="Mol. Ecol. Resour.">
        <title>The genomes of chicory, endive, great burdock and yacon provide insights into Asteraceae paleo-polyploidization history and plant inulin production.</title>
        <authorList>
            <person name="Fan W."/>
            <person name="Wang S."/>
            <person name="Wang H."/>
            <person name="Wang A."/>
            <person name="Jiang F."/>
            <person name="Liu H."/>
            <person name="Zhao H."/>
            <person name="Xu D."/>
            <person name="Zhang Y."/>
        </authorList>
    </citation>
    <scope>NUCLEOTIDE SEQUENCE [LARGE SCALE GENOMIC DNA]</scope>
    <source>
        <strain evidence="2">cv. Yunnan</strain>
        <tissue evidence="1">Leaves</tissue>
    </source>
</reference>
<accession>A0ACB9D9B6</accession>
<name>A0ACB9D9B6_9ASTR</name>
<dbReference type="EMBL" id="CM042037">
    <property type="protein sequence ID" value="KAI3743053.1"/>
    <property type="molecule type" value="Genomic_DNA"/>
</dbReference>
<evidence type="ECO:0000313" key="2">
    <source>
        <dbReference type="Proteomes" id="UP001056120"/>
    </source>
</evidence>